<dbReference type="InterPro" id="IPR013249">
    <property type="entry name" value="RNA_pol_sigma70_r4_t2"/>
</dbReference>
<feature type="transmembrane region" description="Helical" evidence="7">
    <location>
        <begin position="280"/>
        <end position="298"/>
    </location>
</feature>
<evidence type="ECO:0000259" key="8">
    <source>
        <dbReference type="Pfam" id="PF00675"/>
    </source>
</evidence>
<dbReference type="OrthoDB" id="291047at2"/>
<feature type="transmembrane region" description="Helical" evidence="7">
    <location>
        <begin position="304"/>
        <end position="324"/>
    </location>
</feature>
<dbReference type="InterPro" id="IPR036388">
    <property type="entry name" value="WH-like_DNA-bd_sf"/>
</dbReference>
<dbReference type="RefSeq" id="WP_076344832.1">
    <property type="nucleotide sequence ID" value="NZ_CP019082.1"/>
</dbReference>
<dbReference type="CDD" id="cd06171">
    <property type="entry name" value="Sigma70_r4"/>
    <property type="match status" value="1"/>
</dbReference>
<feature type="domain" description="RNA polymerase sigma-70 region 2" evidence="9">
    <location>
        <begin position="30"/>
        <end position="94"/>
    </location>
</feature>
<dbReference type="GO" id="GO:0003677">
    <property type="term" value="F:DNA binding"/>
    <property type="evidence" value="ECO:0007669"/>
    <property type="project" value="InterPro"/>
</dbReference>
<proteinExistence type="inferred from homology"/>
<feature type="transmembrane region" description="Helical" evidence="7">
    <location>
        <begin position="200"/>
        <end position="219"/>
    </location>
</feature>
<feature type="transmembrane region" description="Helical" evidence="7">
    <location>
        <begin position="532"/>
        <end position="552"/>
    </location>
</feature>
<evidence type="ECO:0000259" key="10">
    <source>
        <dbReference type="Pfam" id="PF05193"/>
    </source>
</evidence>
<dbReference type="InterPro" id="IPR013324">
    <property type="entry name" value="RNA_pol_sigma_r3/r4-like"/>
</dbReference>
<dbReference type="InterPro" id="IPR011765">
    <property type="entry name" value="Pept_M16_N"/>
</dbReference>
<keyword evidence="7" id="KW-0472">Membrane</keyword>
<dbReference type="Pfam" id="PF04542">
    <property type="entry name" value="Sigma70_r2"/>
    <property type="match status" value="1"/>
</dbReference>
<evidence type="ECO:0000313" key="13">
    <source>
        <dbReference type="Proteomes" id="UP000186309"/>
    </source>
</evidence>
<comment type="similarity">
    <text evidence="1">Belongs to the sigma-70 factor family. ECF subfamily.</text>
</comment>
<dbReference type="GO" id="GO:0006352">
    <property type="term" value="P:DNA-templated transcription initiation"/>
    <property type="evidence" value="ECO:0007669"/>
    <property type="project" value="InterPro"/>
</dbReference>
<keyword evidence="5" id="KW-0175">Coiled coil</keyword>
<dbReference type="InterPro" id="IPR013325">
    <property type="entry name" value="RNA_pol_sigma_r2"/>
</dbReference>
<dbReference type="SUPFAM" id="SSF88946">
    <property type="entry name" value="Sigma2 domain of RNA polymerase sigma factors"/>
    <property type="match status" value="1"/>
</dbReference>
<reference evidence="13" key="1">
    <citation type="submission" date="2016-12" db="EMBL/GenBank/DDBJ databases">
        <title>Comparative genomics of four Isosphaeraceae planctomycetes: a common pool of plasmids and glycoside hydrolase genes.</title>
        <authorList>
            <person name="Ivanova A."/>
        </authorList>
    </citation>
    <scope>NUCLEOTIDE SEQUENCE [LARGE SCALE GENOMIC DNA]</scope>
    <source>
        <strain evidence="13">PX4</strain>
    </source>
</reference>
<dbReference type="InterPro" id="IPR007863">
    <property type="entry name" value="Peptidase_M16_C"/>
</dbReference>
<feature type="region of interest" description="Disordered" evidence="6">
    <location>
        <begin position="93"/>
        <end position="116"/>
    </location>
</feature>
<feature type="transmembrane region" description="Helical" evidence="7">
    <location>
        <begin position="438"/>
        <end position="464"/>
    </location>
</feature>
<feature type="transmembrane region" description="Helical" evidence="7">
    <location>
        <begin position="239"/>
        <end position="259"/>
    </location>
</feature>
<organism evidence="12 13">
    <name type="scientific">Paludisphaera borealis</name>
    <dbReference type="NCBI Taxonomy" id="1387353"/>
    <lineage>
        <taxon>Bacteria</taxon>
        <taxon>Pseudomonadati</taxon>
        <taxon>Planctomycetota</taxon>
        <taxon>Planctomycetia</taxon>
        <taxon>Isosphaerales</taxon>
        <taxon>Isosphaeraceae</taxon>
        <taxon>Paludisphaera</taxon>
    </lineage>
</organism>
<accession>A0A1U7CMX8</accession>
<dbReference type="Gene3D" id="1.10.1740.10">
    <property type="match status" value="1"/>
</dbReference>
<dbReference type="Gene3D" id="3.30.830.10">
    <property type="entry name" value="Metalloenzyme, LuxS/M16 peptidase-like"/>
    <property type="match status" value="1"/>
</dbReference>
<dbReference type="PANTHER" id="PTHR43133:SF51">
    <property type="entry name" value="RNA POLYMERASE SIGMA FACTOR"/>
    <property type="match status" value="1"/>
</dbReference>
<feature type="transmembrane region" description="Helical" evidence="7">
    <location>
        <begin position="559"/>
        <end position="577"/>
    </location>
</feature>
<keyword evidence="13" id="KW-1185">Reference proteome</keyword>
<dbReference type="InterPro" id="IPR014284">
    <property type="entry name" value="RNA_pol_sigma-70_dom"/>
</dbReference>
<keyword evidence="3" id="KW-0731">Sigma factor</keyword>
<evidence type="ECO:0000259" key="9">
    <source>
        <dbReference type="Pfam" id="PF04542"/>
    </source>
</evidence>
<evidence type="ECO:0000259" key="11">
    <source>
        <dbReference type="Pfam" id="PF08281"/>
    </source>
</evidence>
<evidence type="ECO:0000256" key="7">
    <source>
        <dbReference type="SAM" id="Phobius"/>
    </source>
</evidence>
<feature type="domain" description="RNA polymerase sigma factor 70 region 4 type 2" evidence="11">
    <location>
        <begin position="128"/>
        <end position="179"/>
    </location>
</feature>
<dbReference type="Proteomes" id="UP000186309">
    <property type="component" value="Chromosome"/>
</dbReference>
<evidence type="ECO:0000313" key="12">
    <source>
        <dbReference type="EMBL" id="APW60295.1"/>
    </source>
</evidence>
<dbReference type="AlphaFoldDB" id="A0A1U7CMX8"/>
<dbReference type="Pfam" id="PF00675">
    <property type="entry name" value="Peptidase_M16"/>
    <property type="match status" value="1"/>
</dbReference>
<dbReference type="SUPFAM" id="SSF88659">
    <property type="entry name" value="Sigma3 and sigma4 domains of RNA polymerase sigma factors"/>
    <property type="match status" value="1"/>
</dbReference>
<feature type="coiled-coil region" evidence="5">
    <location>
        <begin position="677"/>
        <end position="704"/>
    </location>
</feature>
<name>A0A1U7CMX8_9BACT</name>
<dbReference type="PANTHER" id="PTHR43133">
    <property type="entry name" value="RNA POLYMERASE ECF-TYPE SIGMA FACTO"/>
    <property type="match status" value="1"/>
</dbReference>
<dbReference type="InterPro" id="IPR007627">
    <property type="entry name" value="RNA_pol_sigma70_r2"/>
</dbReference>
<keyword evidence="7" id="KW-0812">Transmembrane</keyword>
<evidence type="ECO:0000256" key="2">
    <source>
        <dbReference type="ARBA" id="ARBA00023015"/>
    </source>
</evidence>
<dbReference type="GO" id="GO:0046872">
    <property type="term" value="F:metal ion binding"/>
    <property type="evidence" value="ECO:0007669"/>
    <property type="project" value="InterPro"/>
</dbReference>
<evidence type="ECO:0000256" key="3">
    <source>
        <dbReference type="ARBA" id="ARBA00023082"/>
    </source>
</evidence>
<dbReference type="Pfam" id="PF08281">
    <property type="entry name" value="Sigma70_r4_2"/>
    <property type="match status" value="1"/>
</dbReference>
<gene>
    <name evidence="12" type="primary">sigW_4</name>
    <name evidence="12" type="ORF">BSF38_01763</name>
</gene>
<feature type="domain" description="Peptidase M16 N-terminal" evidence="8">
    <location>
        <begin position="604"/>
        <end position="718"/>
    </location>
</feature>
<sequence>MNTVATDRIIDEKLWRSVREGDAEAFEQVVLRHQALVSGVAYNACGNLALSEDVAQETFWAAWRQRDSLIDPGRLKSWLCGIARNLGANALRRSSAGKPAGSVERVNDLADDDPGPDDVAMSREEEARLWLLLEQIPPTYREPLILFYRQDQSVAEVASCLDLTEDAVKQRLARGRSMLRDRIADQVEAGLRRSRPGRSFTAGVMAGLSLGAAGAKSAVAAGTSVTAGTVAKGALASGLSGGLLGSLIGIAGGWLGVWLPAQMAPTVRERELYLRAGRRMVLASLIFTGAILVMAKTLAGTPRYMIGLGLAIVLFQVYIFAEAIRLSRIIKAIRKTVPAATDLNQTAMRRGAASLAGKIRGRVYQSPIRLLGLPLLDIQVADPVFVTGHESSPLPRVARGWVAIGDDARGILLGVGSKGYGLVAIGGRAVGGLSMGGVAVGVVAIGGLGLGLVGLGGLAVGVLAFGGGAVGWQACGGLAVAWDLAIGGGAIAWNTAAGGAAVAHGVAGGDPAGFDQPAGRLMRWTLNHRDQVRLGFIALAVVVGALPSLLMYRRNRGSGLKASAVLVPVFLLFYFAYTKAESPDRVVRFGLDNGLTVLARPIAGAKQTALVVLYNVGGDHDPEGRSGLAHIVEHIYVTAKAGETPARSAVDFFRSYQAGCNAQTGDRYTAVATVFPSEQLDDELRQAAARMSELTITASDLDRERPRLLDEVANMFERVPSLAAQNNARELVRPTPRGGRRGGLPAQVQALPLDDVRAHWKRYYKPRNAVLAAAGAIDPATFRAAVTKHFGTIPGGDPAPSPGEPGAAVLGEERKLAAAGSPATACLAMAPPQPGSDLYAPYLVLGTRLMKAGAGLGGGPGMAPVYMPLLDDPSLVAVSSPARPGETPEQIAGRLSALLEEAVKPDLGPGEVTEVEQMFGLFLGTVEPPDQALALNPYAVAFTLGRREQLGLDPVKLRAAFQAMKPEAVRRAATEVFGPSRRARVFLAPQ</sequence>
<dbReference type="EMBL" id="CP019082">
    <property type="protein sequence ID" value="APW60295.1"/>
    <property type="molecule type" value="Genomic_DNA"/>
</dbReference>
<dbReference type="GO" id="GO:0016987">
    <property type="term" value="F:sigma factor activity"/>
    <property type="evidence" value="ECO:0007669"/>
    <property type="project" value="UniProtKB-KW"/>
</dbReference>
<evidence type="ECO:0000256" key="1">
    <source>
        <dbReference type="ARBA" id="ARBA00010641"/>
    </source>
</evidence>
<evidence type="ECO:0000256" key="6">
    <source>
        <dbReference type="SAM" id="MobiDB-lite"/>
    </source>
</evidence>
<dbReference type="Gene3D" id="1.10.10.10">
    <property type="entry name" value="Winged helix-like DNA-binding domain superfamily/Winged helix DNA-binding domain"/>
    <property type="match status" value="1"/>
</dbReference>
<dbReference type="InterPro" id="IPR039425">
    <property type="entry name" value="RNA_pol_sigma-70-like"/>
</dbReference>
<feature type="domain" description="Peptidase M16 C-terminal" evidence="10">
    <location>
        <begin position="752"/>
        <end position="849"/>
    </location>
</feature>
<keyword evidence="2" id="KW-0805">Transcription regulation</keyword>
<dbReference type="KEGG" id="pbor:BSF38_01763"/>
<evidence type="ECO:0000256" key="5">
    <source>
        <dbReference type="SAM" id="Coils"/>
    </source>
</evidence>
<protein>
    <submittedName>
        <fullName evidence="12">ECF RNA polymerase sigma factor SigW</fullName>
    </submittedName>
</protein>
<dbReference type="NCBIfam" id="TIGR02937">
    <property type="entry name" value="sigma70-ECF"/>
    <property type="match status" value="1"/>
</dbReference>
<keyword evidence="7" id="KW-1133">Transmembrane helix</keyword>
<dbReference type="InterPro" id="IPR011249">
    <property type="entry name" value="Metalloenz_LuxS/M16"/>
</dbReference>
<dbReference type="SUPFAM" id="SSF63411">
    <property type="entry name" value="LuxS/MPP-like metallohydrolase"/>
    <property type="match status" value="1"/>
</dbReference>
<keyword evidence="4" id="KW-0804">Transcription</keyword>
<dbReference type="STRING" id="1387353.BSF38_01763"/>
<dbReference type="Pfam" id="PF05193">
    <property type="entry name" value="Peptidase_M16_C"/>
    <property type="match status" value="1"/>
</dbReference>
<evidence type="ECO:0000256" key="4">
    <source>
        <dbReference type="ARBA" id="ARBA00023163"/>
    </source>
</evidence>